<feature type="domain" description="Transcription factor Iwr1" evidence="11">
    <location>
        <begin position="196"/>
        <end position="260"/>
    </location>
</feature>
<comment type="function">
    <text evidence="1">Directs RNA polymerase II nuclear import.</text>
</comment>
<evidence type="ECO:0000256" key="10">
    <source>
        <dbReference type="SAM" id="MobiDB-lite"/>
    </source>
</evidence>
<dbReference type="STRING" id="75743.A0A401NTM3"/>
<comment type="subcellular location">
    <subcellularLocation>
        <location evidence="3">Cytoplasm</location>
    </subcellularLocation>
    <subcellularLocation>
        <location evidence="2">Nucleus</location>
    </subcellularLocation>
</comment>
<evidence type="ECO:0000259" key="11">
    <source>
        <dbReference type="Pfam" id="PF08574"/>
    </source>
</evidence>
<feature type="region of interest" description="Disordered" evidence="10">
    <location>
        <begin position="72"/>
        <end position="124"/>
    </location>
</feature>
<dbReference type="PANTHER" id="PTHR31196:SF2">
    <property type="entry name" value="RNA POLYMERASE II NUCLEAR LOCALIZATION PROTEIN SLC7A6OS-RELATED"/>
    <property type="match status" value="1"/>
</dbReference>
<comment type="similarity">
    <text evidence="4">Belongs to the IWR1/SLC7A6OS family.</text>
</comment>
<dbReference type="GO" id="GO:0032502">
    <property type="term" value="P:developmental process"/>
    <property type="evidence" value="ECO:0007669"/>
    <property type="project" value="TreeGrafter"/>
</dbReference>
<keyword evidence="8" id="KW-0653">Protein transport</keyword>
<evidence type="ECO:0000256" key="5">
    <source>
        <dbReference type="ARBA" id="ARBA00017036"/>
    </source>
</evidence>
<feature type="compositionally biased region" description="Polar residues" evidence="10">
    <location>
        <begin position="94"/>
        <end position="103"/>
    </location>
</feature>
<evidence type="ECO:0000313" key="13">
    <source>
        <dbReference type="Proteomes" id="UP000288216"/>
    </source>
</evidence>
<dbReference type="OMA" id="NHREKED"/>
<protein>
    <recommendedName>
        <fullName evidence="5">Probable RNA polymerase II nuclear localization protein SLC7A6OS</fullName>
    </recommendedName>
</protein>
<dbReference type="Proteomes" id="UP000288216">
    <property type="component" value="Unassembled WGS sequence"/>
</dbReference>
<keyword evidence="9" id="KW-0539">Nucleus</keyword>
<feature type="compositionally biased region" description="Acidic residues" evidence="10">
    <location>
        <begin position="257"/>
        <end position="276"/>
    </location>
</feature>
<dbReference type="GO" id="GO:0005737">
    <property type="term" value="C:cytoplasm"/>
    <property type="evidence" value="ECO:0007669"/>
    <property type="project" value="UniProtKB-SubCell"/>
</dbReference>
<sequence length="289" mass="32652">MDLPDSMKLNYWQLHSARHDDPVQRHVREAISREKALLALKPTEKSVQRIQIYARVSRQATSQENRYKVIASHRRNFSTETSESQSGDVKHAHQSATDTSGAQCEQDHDSWKKADTTFGNNKAGTGSAAEIQVFDIVQHDEQVENDEGGSKHNGSKGPGPGQVDPQEILCNSVRMIREKLTVSDSGLGAEHRENMEEYVFDIYCTDSQFTGGGIQDILSVVPCYEENELVGDELIADEAYEDEDDENEESNWRNDYPDEDSFENDWNGEEDSEEEDGNHRQHIKDGDSD</sequence>
<evidence type="ECO:0000256" key="1">
    <source>
        <dbReference type="ARBA" id="ARBA00003202"/>
    </source>
</evidence>
<keyword evidence="13" id="KW-1185">Reference proteome</keyword>
<dbReference type="OrthoDB" id="6255506at2759"/>
<keyword evidence="6" id="KW-0813">Transport</keyword>
<feature type="compositionally biased region" description="Acidic residues" evidence="10">
    <location>
        <begin position="238"/>
        <end position="249"/>
    </location>
</feature>
<evidence type="ECO:0000256" key="2">
    <source>
        <dbReference type="ARBA" id="ARBA00004123"/>
    </source>
</evidence>
<evidence type="ECO:0000256" key="4">
    <source>
        <dbReference type="ARBA" id="ARBA00010218"/>
    </source>
</evidence>
<dbReference type="PANTHER" id="PTHR31196">
    <property type="entry name" value="RNA POLYMERASE II NUCLEAR LOCALIZATION PROTEIN SLC7A6OS-RELATED"/>
    <property type="match status" value="1"/>
</dbReference>
<evidence type="ECO:0000313" key="12">
    <source>
        <dbReference type="EMBL" id="GCB64199.1"/>
    </source>
</evidence>
<dbReference type="AlphaFoldDB" id="A0A401NTM3"/>
<dbReference type="InterPro" id="IPR013883">
    <property type="entry name" value="TF_Iwr1_dom"/>
</dbReference>
<comment type="caution">
    <text evidence="12">The sequence shown here is derived from an EMBL/GenBank/DDBJ whole genome shotgun (WGS) entry which is preliminary data.</text>
</comment>
<evidence type="ECO:0000256" key="9">
    <source>
        <dbReference type="ARBA" id="ARBA00023242"/>
    </source>
</evidence>
<accession>A0A401NTM3</accession>
<feature type="compositionally biased region" description="Polar residues" evidence="10">
    <location>
        <begin position="78"/>
        <end position="87"/>
    </location>
</feature>
<dbReference type="Pfam" id="PF08574">
    <property type="entry name" value="Iwr1"/>
    <property type="match status" value="1"/>
</dbReference>
<proteinExistence type="inferred from homology"/>
<feature type="region of interest" description="Disordered" evidence="10">
    <location>
        <begin position="238"/>
        <end position="289"/>
    </location>
</feature>
<feature type="region of interest" description="Disordered" evidence="10">
    <location>
        <begin position="143"/>
        <end position="166"/>
    </location>
</feature>
<name>A0A401NTM3_SCYTO</name>
<evidence type="ECO:0000256" key="7">
    <source>
        <dbReference type="ARBA" id="ARBA00022490"/>
    </source>
</evidence>
<dbReference type="EMBL" id="BFAA01005429">
    <property type="protein sequence ID" value="GCB64199.1"/>
    <property type="molecule type" value="Genomic_DNA"/>
</dbReference>
<dbReference type="GO" id="GO:0005634">
    <property type="term" value="C:nucleus"/>
    <property type="evidence" value="ECO:0007669"/>
    <property type="project" value="UniProtKB-SubCell"/>
</dbReference>
<organism evidence="12 13">
    <name type="scientific">Scyliorhinus torazame</name>
    <name type="common">Cloudy catshark</name>
    <name type="synonym">Catulus torazame</name>
    <dbReference type="NCBI Taxonomy" id="75743"/>
    <lineage>
        <taxon>Eukaryota</taxon>
        <taxon>Metazoa</taxon>
        <taxon>Chordata</taxon>
        <taxon>Craniata</taxon>
        <taxon>Vertebrata</taxon>
        <taxon>Chondrichthyes</taxon>
        <taxon>Elasmobranchii</taxon>
        <taxon>Galeomorphii</taxon>
        <taxon>Galeoidea</taxon>
        <taxon>Carcharhiniformes</taxon>
        <taxon>Scyliorhinidae</taxon>
        <taxon>Scyliorhinus</taxon>
    </lineage>
</organism>
<evidence type="ECO:0000256" key="8">
    <source>
        <dbReference type="ARBA" id="ARBA00022927"/>
    </source>
</evidence>
<keyword evidence="7" id="KW-0963">Cytoplasm</keyword>
<feature type="compositionally biased region" description="Basic and acidic residues" evidence="10">
    <location>
        <begin position="105"/>
        <end position="115"/>
    </location>
</feature>
<dbReference type="InterPro" id="IPR040218">
    <property type="entry name" value="SLC7A6OS"/>
</dbReference>
<gene>
    <name evidence="12" type="ORF">scyTo_0011718</name>
</gene>
<feature type="compositionally biased region" description="Basic and acidic residues" evidence="10">
    <location>
        <begin position="277"/>
        <end position="289"/>
    </location>
</feature>
<evidence type="ECO:0000256" key="6">
    <source>
        <dbReference type="ARBA" id="ARBA00022448"/>
    </source>
</evidence>
<dbReference type="GO" id="GO:0015031">
    <property type="term" value="P:protein transport"/>
    <property type="evidence" value="ECO:0007669"/>
    <property type="project" value="UniProtKB-KW"/>
</dbReference>
<evidence type="ECO:0000256" key="3">
    <source>
        <dbReference type="ARBA" id="ARBA00004496"/>
    </source>
</evidence>
<reference evidence="12 13" key="1">
    <citation type="journal article" date="2018" name="Nat. Ecol. Evol.">
        <title>Shark genomes provide insights into elasmobranch evolution and the origin of vertebrates.</title>
        <authorList>
            <person name="Hara Y"/>
            <person name="Yamaguchi K"/>
            <person name="Onimaru K"/>
            <person name="Kadota M"/>
            <person name="Koyanagi M"/>
            <person name="Keeley SD"/>
            <person name="Tatsumi K"/>
            <person name="Tanaka K"/>
            <person name="Motone F"/>
            <person name="Kageyama Y"/>
            <person name="Nozu R"/>
            <person name="Adachi N"/>
            <person name="Nishimura O"/>
            <person name="Nakagawa R"/>
            <person name="Tanegashima C"/>
            <person name="Kiyatake I"/>
            <person name="Matsumoto R"/>
            <person name="Murakumo K"/>
            <person name="Nishida K"/>
            <person name="Terakita A"/>
            <person name="Kuratani S"/>
            <person name="Sato K"/>
            <person name="Hyodo S Kuraku.S."/>
        </authorList>
    </citation>
    <scope>NUCLEOTIDE SEQUENCE [LARGE SCALE GENOMIC DNA]</scope>
</reference>